<dbReference type="AlphaFoldDB" id="A0A1U9YTX2"/>
<organism evidence="2 3">
    <name type="scientific">Paenibacillus larvae subsp. pulvifaciens</name>
    <dbReference type="NCBI Taxonomy" id="1477"/>
    <lineage>
        <taxon>Bacteria</taxon>
        <taxon>Bacillati</taxon>
        <taxon>Bacillota</taxon>
        <taxon>Bacilli</taxon>
        <taxon>Bacillales</taxon>
        <taxon>Paenibacillaceae</taxon>
        <taxon>Paenibacillus</taxon>
    </lineage>
</organism>
<sequence length="85" mass="9254">MLKTPGITGKQAITIKQIPSMQNIMITQEGTLTNALIATVASSCTRKFGPAPAVFNPNVPNKAKSTGNRYQRKPKRARVLRNLGF</sequence>
<gene>
    <name evidence="2" type="ORF">B7C51_21520</name>
</gene>
<reference evidence="2 3" key="1">
    <citation type="submission" date="2017-03" db="EMBL/GenBank/DDBJ databases">
        <title>Paenibacillus larvae genome sequencing.</title>
        <authorList>
            <person name="Dingman D.W."/>
        </authorList>
    </citation>
    <scope>NUCLEOTIDE SEQUENCE [LARGE SCALE GENOMIC DNA]</scope>
    <source>
        <strain evidence="2 3">SAG 10367</strain>
    </source>
</reference>
<proteinExistence type="predicted"/>
<evidence type="ECO:0000313" key="2">
    <source>
        <dbReference type="EMBL" id="ARF69865.1"/>
    </source>
</evidence>
<feature type="compositionally biased region" description="Basic residues" evidence="1">
    <location>
        <begin position="70"/>
        <end position="79"/>
    </location>
</feature>
<name>A0A1U9YTX2_9BACL</name>
<feature type="region of interest" description="Disordered" evidence="1">
    <location>
        <begin position="55"/>
        <end position="85"/>
    </location>
</feature>
<dbReference type="Proteomes" id="UP000192727">
    <property type="component" value="Chromosome"/>
</dbReference>
<evidence type="ECO:0000256" key="1">
    <source>
        <dbReference type="SAM" id="MobiDB-lite"/>
    </source>
</evidence>
<dbReference type="EMBL" id="CP020557">
    <property type="protein sequence ID" value="ARF69865.1"/>
    <property type="molecule type" value="Genomic_DNA"/>
</dbReference>
<accession>A0A1U9YTX2</accession>
<evidence type="ECO:0000313" key="3">
    <source>
        <dbReference type="Proteomes" id="UP000192727"/>
    </source>
</evidence>
<protein>
    <submittedName>
        <fullName evidence="2">Uncharacterized protein</fullName>
    </submittedName>
</protein>